<reference evidence="3 4" key="1">
    <citation type="submission" date="2014-11" db="EMBL/GenBank/DDBJ databases">
        <title>Genome sequence of Flavihumibacter solisilvae 3-3.</title>
        <authorList>
            <person name="Zhou G."/>
            <person name="Li M."/>
            <person name="Wang G."/>
        </authorList>
    </citation>
    <scope>NUCLEOTIDE SEQUENCE [LARGE SCALE GENOMIC DNA]</scope>
    <source>
        <strain evidence="3 4">3-3</strain>
    </source>
</reference>
<keyword evidence="4" id="KW-1185">Reference proteome</keyword>
<accession>A0A0C1L0P3</accession>
<dbReference type="SUPFAM" id="SSF52980">
    <property type="entry name" value="Restriction endonuclease-like"/>
    <property type="match status" value="1"/>
</dbReference>
<dbReference type="GO" id="GO:0003676">
    <property type="term" value="F:nucleic acid binding"/>
    <property type="evidence" value="ECO:0007669"/>
    <property type="project" value="InterPro"/>
</dbReference>
<evidence type="ECO:0000256" key="1">
    <source>
        <dbReference type="ARBA" id="ARBA00006738"/>
    </source>
</evidence>
<dbReference type="InterPro" id="IPR011856">
    <property type="entry name" value="tRNA_endonuc-like_dom_sf"/>
</dbReference>
<organism evidence="3 4">
    <name type="scientific">Flavihumibacter solisilvae</name>
    <dbReference type="NCBI Taxonomy" id="1349421"/>
    <lineage>
        <taxon>Bacteria</taxon>
        <taxon>Pseudomonadati</taxon>
        <taxon>Bacteroidota</taxon>
        <taxon>Chitinophagia</taxon>
        <taxon>Chitinophagales</taxon>
        <taxon>Chitinophagaceae</taxon>
        <taxon>Flavihumibacter</taxon>
    </lineage>
</organism>
<dbReference type="Proteomes" id="UP000031408">
    <property type="component" value="Unassembled WGS sequence"/>
</dbReference>
<dbReference type="HAMAP" id="MF_00048">
    <property type="entry name" value="UPF0102"/>
    <property type="match status" value="1"/>
</dbReference>
<evidence type="ECO:0000313" key="3">
    <source>
        <dbReference type="EMBL" id="KIC93151.1"/>
    </source>
</evidence>
<dbReference type="EMBL" id="JSVC01000021">
    <property type="protein sequence ID" value="KIC93151.1"/>
    <property type="molecule type" value="Genomic_DNA"/>
</dbReference>
<proteinExistence type="inferred from homology"/>
<dbReference type="RefSeq" id="WP_039142373.1">
    <property type="nucleotide sequence ID" value="NZ_JSVC01000021.1"/>
</dbReference>
<dbReference type="Pfam" id="PF02021">
    <property type="entry name" value="UPF0102"/>
    <property type="match status" value="1"/>
</dbReference>
<name>A0A0C1L0P3_9BACT</name>
<dbReference type="Gene3D" id="3.40.1350.10">
    <property type="match status" value="1"/>
</dbReference>
<evidence type="ECO:0000313" key="4">
    <source>
        <dbReference type="Proteomes" id="UP000031408"/>
    </source>
</evidence>
<dbReference type="InterPro" id="IPR011335">
    <property type="entry name" value="Restrct_endonuc-II-like"/>
</dbReference>
<gene>
    <name evidence="3" type="ORF">OI18_17955</name>
</gene>
<protein>
    <recommendedName>
        <fullName evidence="2">UPF0102 protein OI18_17955</fullName>
    </recommendedName>
</protein>
<dbReference type="STRING" id="1349421.OI18_17955"/>
<comment type="similarity">
    <text evidence="1 2">Belongs to the UPF0102 family.</text>
</comment>
<dbReference type="CDD" id="cd20736">
    <property type="entry name" value="PoNe_Nuclease"/>
    <property type="match status" value="1"/>
</dbReference>
<comment type="caution">
    <text evidence="3">The sequence shown here is derived from an EMBL/GenBank/DDBJ whole genome shotgun (WGS) entry which is preliminary data.</text>
</comment>
<dbReference type="InterPro" id="IPR003509">
    <property type="entry name" value="UPF0102_YraN-like"/>
</dbReference>
<dbReference type="AlphaFoldDB" id="A0A0C1L0P3"/>
<sequence length="115" mass="13236">MSNHLSVGTGGEKIAADWLEAHGFVVMERNWRSGKREIDIIATKENRLHFIEVKTRRSTAFGMPEVQVDPAKLRSILIAAEAFLEQHPQWRRIQFDVVSIRLRGSDLSIDYFEDV</sequence>
<dbReference type="PANTHER" id="PTHR34039:SF1">
    <property type="entry name" value="UPF0102 PROTEIN YRAN"/>
    <property type="match status" value="1"/>
</dbReference>
<dbReference type="PANTHER" id="PTHR34039">
    <property type="entry name" value="UPF0102 PROTEIN YRAN"/>
    <property type="match status" value="1"/>
</dbReference>
<evidence type="ECO:0000256" key="2">
    <source>
        <dbReference type="HAMAP-Rule" id="MF_00048"/>
    </source>
</evidence>
<dbReference type="OrthoDB" id="9802516at2"/>